<keyword evidence="2" id="KW-1185">Reference proteome</keyword>
<evidence type="ECO:0000313" key="1">
    <source>
        <dbReference type="EMBL" id="KAH7931247.1"/>
    </source>
</evidence>
<dbReference type="Proteomes" id="UP000790709">
    <property type="component" value="Unassembled WGS sequence"/>
</dbReference>
<gene>
    <name evidence="1" type="ORF">BV22DRAFT_1027479</name>
</gene>
<sequence>MDRFVTVTKPSAAGRARKDASGKAALKYSPYTTTKPDICDHTYASADKKRLARLREPLLKRDVGKPSSSAITKHLLNTLGDESNPITHSDIYERSDHIISAATGHQRSEARGNGGGVRAYLDSRNARIIEQRREKCESNVLAGVRIYINGYLAGTTDIEMKRIVMLAGGSTLPTATGATHILTSQQLSGSKTHKFLTTKSRALVHVVKPEWVTDSVAAGKRLKESEYKVVKATNNMDLREMLDSGRRDGT</sequence>
<evidence type="ECO:0000313" key="2">
    <source>
        <dbReference type="Proteomes" id="UP000790709"/>
    </source>
</evidence>
<name>A0ACB8C1P8_9AGAM</name>
<protein>
    <submittedName>
        <fullName evidence="1">Uncharacterized protein</fullName>
    </submittedName>
</protein>
<comment type="caution">
    <text evidence="1">The sequence shown here is derived from an EMBL/GenBank/DDBJ whole genome shotgun (WGS) entry which is preliminary data.</text>
</comment>
<proteinExistence type="predicted"/>
<accession>A0ACB8C1P8</accession>
<reference evidence="1" key="1">
    <citation type="journal article" date="2021" name="New Phytol.">
        <title>Evolutionary innovations through gain and loss of genes in the ectomycorrhizal Boletales.</title>
        <authorList>
            <person name="Wu G."/>
            <person name="Miyauchi S."/>
            <person name="Morin E."/>
            <person name="Kuo A."/>
            <person name="Drula E."/>
            <person name="Varga T."/>
            <person name="Kohler A."/>
            <person name="Feng B."/>
            <person name="Cao Y."/>
            <person name="Lipzen A."/>
            <person name="Daum C."/>
            <person name="Hundley H."/>
            <person name="Pangilinan J."/>
            <person name="Johnson J."/>
            <person name="Barry K."/>
            <person name="LaButti K."/>
            <person name="Ng V."/>
            <person name="Ahrendt S."/>
            <person name="Min B."/>
            <person name="Choi I.G."/>
            <person name="Park H."/>
            <person name="Plett J.M."/>
            <person name="Magnuson J."/>
            <person name="Spatafora J.W."/>
            <person name="Nagy L.G."/>
            <person name="Henrissat B."/>
            <person name="Grigoriev I.V."/>
            <person name="Yang Z.L."/>
            <person name="Xu J."/>
            <person name="Martin F.M."/>
        </authorList>
    </citation>
    <scope>NUCLEOTIDE SEQUENCE</scope>
    <source>
        <strain evidence="1">KUC20120723A-06</strain>
    </source>
</reference>
<dbReference type="EMBL" id="MU266327">
    <property type="protein sequence ID" value="KAH7931247.1"/>
    <property type="molecule type" value="Genomic_DNA"/>
</dbReference>
<organism evidence="1 2">
    <name type="scientific">Leucogyrophana mollusca</name>
    <dbReference type="NCBI Taxonomy" id="85980"/>
    <lineage>
        <taxon>Eukaryota</taxon>
        <taxon>Fungi</taxon>
        <taxon>Dikarya</taxon>
        <taxon>Basidiomycota</taxon>
        <taxon>Agaricomycotina</taxon>
        <taxon>Agaricomycetes</taxon>
        <taxon>Agaricomycetidae</taxon>
        <taxon>Boletales</taxon>
        <taxon>Boletales incertae sedis</taxon>
        <taxon>Leucogyrophana</taxon>
    </lineage>
</organism>